<reference evidence="4 5" key="1">
    <citation type="submission" date="2019-08" db="EMBL/GenBank/DDBJ databases">
        <title>Whole genome of Aphis craccivora.</title>
        <authorList>
            <person name="Voronova N.V."/>
            <person name="Shulinski R.S."/>
            <person name="Bandarenka Y.V."/>
            <person name="Zhorov D.G."/>
            <person name="Warner D."/>
        </authorList>
    </citation>
    <scope>NUCLEOTIDE SEQUENCE [LARGE SCALE GENOMIC DNA]</scope>
    <source>
        <strain evidence="4">180601</strain>
        <tissue evidence="4">Whole Body</tissue>
    </source>
</reference>
<name>A0A6G0YP73_APHCR</name>
<dbReference type="OrthoDB" id="2333384at2759"/>
<dbReference type="PANTHER" id="PTHR11188:SF176">
    <property type="entry name" value="ARRESTIN DOMAIN-CONTAINING PROTEIN 1"/>
    <property type="match status" value="1"/>
</dbReference>
<comment type="similarity">
    <text evidence="1">Belongs to the arrestin family.</text>
</comment>
<protein>
    <submittedName>
        <fullName evidence="4">Arrestin domain-containing protein 3-like</fullName>
    </submittedName>
</protein>
<dbReference type="GO" id="GO:0005737">
    <property type="term" value="C:cytoplasm"/>
    <property type="evidence" value="ECO:0007669"/>
    <property type="project" value="TreeGrafter"/>
</dbReference>
<gene>
    <name evidence="4" type="ORF">FWK35_00010929</name>
</gene>
<accession>A0A6G0YP73</accession>
<evidence type="ECO:0000256" key="1">
    <source>
        <dbReference type="ARBA" id="ARBA00005298"/>
    </source>
</evidence>
<keyword evidence="5" id="KW-1185">Reference proteome</keyword>
<feature type="domain" description="Arrestin C-terminal-like" evidence="3">
    <location>
        <begin position="207"/>
        <end position="340"/>
    </location>
</feature>
<evidence type="ECO:0000313" key="4">
    <source>
        <dbReference type="EMBL" id="KAF0759235.1"/>
    </source>
</evidence>
<dbReference type="InterPro" id="IPR014756">
    <property type="entry name" value="Ig_E-set"/>
</dbReference>
<sequence length="455" mass="51517">MGVHNIQIIFDDPTAVFTPGQTITGRVLIEISRSVKIKNIKLKFLGVANVDWSETESRTNSDGQSENHSVSYSAREEYLKTKMFLVGENGEFQLEVGEYIYPFNFSLPHQLPSTFKGQYGKVYYTAKVKINIPWKMNKEKEIMFKIISSINLNENPSLAVSVRRSLFQGMQKAATRWIHWRGNGGGELKMEPKKELKEKFYCCCFCQSGPLTLIICIPYSGFVPGQCIPVTVELDNNSNVDVDTIKIKLDRVVKFKARVPRSKTNSELFKIGNVYIDGVKKHTSKTRMEQLQIPNSLEIPNLKHCGIITDTYFLNVEACVIGPHLNEVASLQIILGNIPLTIASNFHQFDYSFQPSNQYYFSNELIPTNSFSSTGLNDSILVPGYAQLEVPRNQPYTMSHNVSSQNLENNMILTQNHSSNIQLTNILDPPPPYQFSNPETTSEIPKISFKQYGLI</sequence>
<dbReference type="Pfam" id="PF00339">
    <property type="entry name" value="Arrestin_N"/>
    <property type="match status" value="1"/>
</dbReference>
<comment type="caution">
    <text evidence="4">The sequence shown here is derived from an EMBL/GenBank/DDBJ whole genome shotgun (WGS) entry which is preliminary data.</text>
</comment>
<dbReference type="Gene3D" id="2.60.40.640">
    <property type="match status" value="2"/>
</dbReference>
<dbReference type="AlphaFoldDB" id="A0A6G0YP73"/>
<evidence type="ECO:0000256" key="2">
    <source>
        <dbReference type="ARBA" id="ARBA00022606"/>
    </source>
</evidence>
<dbReference type="Proteomes" id="UP000478052">
    <property type="component" value="Unassembled WGS sequence"/>
</dbReference>
<dbReference type="SMART" id="SM01017">
    <property type="entry name" value="Arrestin_C"/>
    <property type="match status" value="1"/>
</dbReference>
<dbReference type="SUPFAM" id="SSF81296">
    <property type="entry name" value="E set domains"/>
    <property type="match status" value="2"/>
</dbReference>
<evidence type="ECO:0000313" key="5">
    <source>
        <dbReference type="Proteomes" id="UP000478052"/>
    </source>
</evidence>
<dbReference type="InterPro" id="IPR014752">
    <property type="entry name" value="Arrestin-like_C"/>
</dbReference>
<organism evidence="4 5">
    <name type="scientific">Aphis craccivora</name>
    <name type="common">Cowpea aphid</name>
    <dbReference type="NCBI Taxonomy" id="307492"/>
    <lineage>
        <taxon>Eukaryota</taxon>
        <taxon>Metazoa</taxon>
        <taxon>Ecdysozoa</taxon>
        <taxon>Arthropoda</taxon>
        <taxon>Hexapoda</taxon>
        <taxon>Insecta</taxon>
        <taxon>Pterygota</taxon>
        <taxon>Neoptera</taxon>
        <taxon>Paraneoptera</taxon>
        <taxon>Hemiptera</taxon>
        <taxon>Sternorrhyncha</taxon>
        <taxon>Aphidomorpha</taxon>
        <taxon>Aphidoidea</taxon>
        <taxon>Aphididae</taxon>
        <taxon>Aphidini</taxon>
        <taxon>Aphis</taxon>
        <taxon>Aphis</taxon>
    </lineage>
</organism>
<evidence type="ECO:0000259" key="3">
    <source>
        <dbReference type="SMART" id="SM01017"/>
    </source>
</evidence>
<dbReference type="Pfam" id="PF02752">
    <property type="entry name" value="Arrestin_C"/>
    <property type="match status" value="1"/>
</dbReference>
<dbReference type="EMBL" id="VUJU01003056">
    <property type="protein sequence ID" value="KAF0759235.1"/>
    <property type="molecule type" value="Genomic_DNA"/>
</dbReference>
<dbReference type="InterPro" id="IPR011022">
    <property type="entry name" value="Arrestin_C-like"/>
</dbReference>
<dbReference type="InterPro" id="IPR050357">
    <property type="entry name" value="Arrestin_domain-protein"/>
</dbReference>
<dbReference type="InterPro" id="IPR011021">
    <property type="entry name" value="Arrestin-like_N"/>
</dbReference>
<proteinExistence type="inferred from homology"/>
<dbReference type="GO" id="GO:0015031">
    <property type="term" value="P:protein transport"/>
    <property type="evidence" value="ECO:0007669"/>
    <property type="project" value="TreeGrafter"/>
</dbReference>
<dbReference type="PANTHER" id="PTHR11188">
    <property type="entry name" value="ARRESTIN DOMAIN CONTAINING PROTEIN"/>
    <property type="match status" value="1"/>
</dbReference>
<keyword evidence="2" id="KW-0716">Sensory transduction</keyword>